<sequence length="215" mass="24687">MVTRFRDGTTLPTQRLNLHVSSVSHLPKSYCDAFTGPNWQNAMRDEYNALIKNNTWTLVPRSMNTNIVRSNGSTQIEDIDVDETFSLVVKPDTIWTPLGFRDSEHPDYVCLLQRSLYRLKHRTDTTYFPLYGGDIVLTASSKILLQHIIRSLHQEFAMTDLGSLNYFLAAGQVRMLHVPSYYWIFFTKGLPSSLFEEFRSSLSVWCPPAPTAREC</sequence>
<name>A0A6L2KEY4_TANCI</name>
<dbReference type="AlphaFoldDB" id="A0A6L2KEY4"/>
<organism evidence="1">
    <name type="scientific">Tanacetum cinerariifolium</name>
    <name type="common">Dalmatian daisy</name>
    <name type="synonym">Chrysanthemum cinerariifolium</name>
    <dbReference type="NCBI Taxonomy" id="118510"/>
    <lineage>
        <taxon>Eukaryota</taxon>
        <taxon>Viridiplantae</taxon>
        <taxon>Streptophyta</taxon>
        <taxon>Embryophyta</taxon>
        <taxon>Tracheophyta</taxon>
        <taxon>Spermatophyta</taxon>
        <taxon>Magnoliopsida</taxon>
        <taxon>eudicotyledons</taxon>
        <taxon>Gunneridae</taxon>
        <taxon>Pentapetalae</taxon>
        <taxon>asterids</taxon>
        <taxon>campanulids</taxon>
        <taxon>Asterales</taxon>
        <taxon>Asteraceae</taxon>
        <taxon>Asteroideae</taxon>
        <taxon>Anthemideae</taxon>
        <taxon>Anthemidinae</taxon>
        <taxon>Tanacetum</taxon>
    </lineage>
</organism>
<accession>A0A6L2KEY4</accession>
<dbReference type="EMBL" id="BKCJ010002123">
    <property type="protein sequence ID" value="GEU46424.1"/>
    <property type="molecule type" value="Genomic_DNA"/>
</dbReference>
<reference evidence="1" key="1">
    <citation type="journal article" date="2019" name="Sci. Rep.">
        <title>Draft genome of Tanacetum cinerariifolium, the natural source of mosquito coil.</title>
        <authorList>
            <person name="Yamashiro T."/>
            <person name="Shiraishi A."/>
            <person name="Satake H."/>
            <person name="Nakayama K."/>
        </authorList>
    </citation>
    <scope>NUCLEOTIDE SEQUENCE</scope>
</reference>
<protein>
    <submittedName>
        <fullName evidence="1">Ribonuclease H-like domain-containing protein</fullName>
    </submittedName>
</protein>
<proteinExistence type="predicted"/>
<evidence type="ECO:0000313" key="1">
    <source>
        <dbReference type="EMBL" id="GEU46424.1"/>
    </source>
</evidence>
<comment type="caution">
    <text evidence="1">The sequence shown here is derived from an EMBL/GenBank/DDBJ whole genome shotgun (WGS) entry which is preliminary data.</text>
</comment>
<gene>
    <name evidence="1" type="ORF">Tci_018402</name>
</gene>